<evidence type="ECO:0000256" key="6">
    <source>
        <dbReference type="ARBA" id="ARBA00022837"/>
    </source>
</evidence>
<keyword evidence="5" id="KW-0430">Lectin</keyword>
<dbReference type="SUPFAM" id="SSF49785">
    <property type="entry name" value="Galactose-binding domain-like"/>
    <property type="match status" value="1"/>
</dbReference>
<dbReference type="GO" id="GO:0010185">
    <property type="term" value="P:regulation of cellular defense response"/>
    <property type="evidence" value="ECO:0007669"/>
    <property type="project" value="UniProtKB-ARBA"/>
</dbReference>
<dbReference type="InterPro" id="IPR008979">
    <property type="entry name" value="Galactose-bd-like_sf"/>
</dbReference>
<sequence>WKDSIRKYRKALKTSRSAYFSSLIEENQHNPREKIITMQSEVKPAEQTNYSALKEKMQLFYTVDQDELSKIIRSSKSTTCILDPIPTNLLKEMLPEIIDPLLGMTSMKNSSLDLEHVTVVALQAYYKNSNWSKTRQLEFLHVQKRNVALDGVATQSTTLENWSADRGIDGDRGLLQQYSGCAATAPGNSNPRWRLDLRDVYRVNRVVITNRFDCCTDRVNGAEIRIGNSLENNGNNNPLCAVILGIPAGQSFTYSCGGMVGHYVNVFRPGNEEILTLCEVEVYVEDICKQRAAVRMRFSSREDLTDFTVRENILQQLQSALASHISDFNLTWTQLPEKEKNRRGIWATVTQCASTPSKIADRTNKKHHSMRV</sequence>
<dbReference type="GO" id="GO:0001868">
    <property type="term" value="P:regulation of complement activation, lectin pathway"/>
    <property type="evidence" value="ECO:0007669"/>
    <property type="project" value="UniProtKB-ARBA"/>
</dbReference>
<keyword evidence="7" id="KW-1015">Disulfide bond</keyword>
<dbReference type="InterPro" id="IPR051941">
    <property type="entry name" value="BG_Antigen-Binding_Lectin"/>
</dbReference>
<feature type="domain" description="Fucolectin tachylectin-4 pentraxin-1" evidence="8">
    <location>
        <begin position="144"/>
        <end position="288"/>
    </location>
</feature>
<dbReference type="AlphaFoldDB" id="A0A9W7W8R4"/>
<gene>
    <name evidence="9" type="ORF">IRJ41_017149</name>
</gene>
<evidence type="ECO:0000313" key="9">
    <source>
        <dbReference type="EMBL" id="KAI7789559.1"/>
    </source>
</evidence>
<comment type="function">
    <text evidence="1">Acts as a defensive agent. Recognizes blood group fucosylated oligosaccharides including A, B, H and Lewis B-type antigens. Does not recognize Lewis A antigen and has low affinity for monovalent haptens.</text>
</comment>
<keyword evidence="4" id="KW-0479">Metal-binding</keyword>
<dbReference type="Proteomes" id="UP001059041">
    <property type="component" value="Unassembled WGS sequence"/>
</dbReference>
<dbReference type="GO" id="GO:0046872">
    <property type="term" value="F:metal ion binding"/>
    <property type="evidence" value="ECO:0007669"/>
    <property type="project" value="UniProtKB-KW"/>
</dbReference>
<feature type="non-terminal residue" evidence="9">
    <location>
        <position position="372"/>
    </location>
</feature>
<keyword evidence="10" id="KW-1185">Reference proteome</keyword>
<dbReference type="PANTHER" id="PTHR45713:SF11">
    <property type="entry name" value="FUCOLECTIN TACHYLECTIN-4 PENTRAXIN-1 DOMAIN-CONTAINING PROTEIN"/>
    <property type="match status" value="1"/>
</dbReference>
<keyword evidence="6" id="KW-0106">Calcium</keyword>
<dbReference type="EMBL" id="JAFHDT010000436">
    <property type="protein sequence ID" value="KAI7789559.1"/>
    <property type="molecule type" value="Genomic_DNA"/>
</dbReference>
<dbReference type="InterPro" id="IPR006585">
    <property type="entry name" value="FTP1"/>
</dbReference>
<accession>A0A9W7W8R4</accession>
<comment type="similarity">
    <text evidence="2">Belongs to the fucolectin family.</text>
</comment>
<name>A0A9W7W8R4_TRIRA</name>
<evidence type="ECO:0000256" key="4">
    <source>
        <dbReference type="ARBA" id="ARBA00022723"/>
    </source>
</evidence>
<evidence type="ECO:0000256" key="7">
    <source>
        <dbReference type="ARBA" id="ARBA00023157"/>
    </source>
</evidence>
<evidence type="ECO:0000256" key="3">
    <source>
        <dbReference type="ARBA" id="ARBA00011233"/>
    </source>
</evidence>
<protein>
    <submittedName>
        <fullName evidence="9">II-FBPL</fullName>
    </submittedName>
</protein>
<evidence type="ECO:0000259" key="8">
    <source>
        <dbReference type="SMART" id="SM00607"/>
    </source>
</evidence>
<evidence type="ECO:0000313" key="10">
    <source>
        <dbReference type="Proteomes" id="UP001059041"/>
    </source>
</evidence>
<proteinExistence type="inferred from homology"/>
<dbReference type="PANTHER" id="PTHR45713">
    <property type="entry name" value="FTP DOMAIN-CONTAINING PROTEIN"/>
    <property type="match status" value="1"/>
</dbReference>
<organism evidence="9 10">
    <name type="scientific">Triplophysa rosa</name>
    <name type="common">Cave loach</name>
    <dbReference type="NCBI Taxonomy" id="992332"/>
    <lineage>
        <taxon>Eukaryota</taxon>
        <taxon>Metazoa</taxon>
        <taxon>Chordata</taxon>
        <taxon>Craniata</taxon>
        <taxon>Vertebrata</taxon>
        <taxon>Euteleostomi</taxon>
        <taxon>Actinopterygii</taxon>
        <taxon>Neopterygii</taxon>
        <taxon>Teleostei</taxon>
        <taxon>Ostariophysi</taxon>
        <taxon>Cypriniformes</taxon>
        <taxon>Nemacheilidae</taxon>
        <taxon>Triplophysa</taxon>
    </lineage>
</organism>
<evidence type="ECO:0000256" key="2">
    <source>
        <dbReference type="ARBA" id="ARBA00010147"/>
    </source>
</evidence>
<evidence type="ECO:0000256" key="1">
    <source>
        <dbReference type="ARBA" id="ARBA00002219"/>
    </source>
</evidence>
<comment type="subunit">
    <text evidence="3">Homotrimer.</text>
</comment>
<evidence type="ECO:0000256" key="5">
    <source>
        <dbReference type="ARBA" id="ARBA00022734"/>
    </source>
</evidence>
<comment type="caution">
    <text evidence="9">The sequence shown here is derived from an EMBL/GenBank/DDBJ whole genome shotgun (WGS) entry which is preliminary data.</text>
</comment>
<dbReference type="Pfam" id="PF22633">
    <property type="entry name" value="F5_F8_type_C_2"/>
    <property type="match status" value="1"/>
</dbReference>
<dbReference type="SMART" id="SM00607">
    <property type="entry name" value="FTP"/>
    <property type="match status" value="1"/>
</dbReference>
<dbReference type="GO" id="GO:0042806">
    <property type="term" value="F:fucose binding"/>
    <property type="evidence" value="ECO:0007669"/>
    <property type="project" value="UniProtKB-ARBA"/>
</dbReference>
<reference evidence="9" key="1">
    <citation type="submission" date="2021-02" db="EMBL/GenBank/DDBJ databases">
        <title>Comparative genomics reveals that relaxation of natural selection precedes convergent phenotypic evolution of cavefish.</title>
        <authorList>
            <person name="Peng Z."/>
        </authorList>
    </citation>
    <scope>NUCLEOTIDE SEQUENCE</scope>
    <source>
        <tissue evidence="9">Muscle</tissue>
    </source>
</reference>
<dbReference type="Gene3D" id="2.60.120.260">
    <property type="entry name" value="Galactose-binding domain-like"/>
    <property type="match status" value="1"/>
</dbReference>